<evidence type="ECO:0000313" key="2">
    <source>
        <dbReference type="Proteomes" id="UP000822688"/>
    </source>
</evidence>
<protein>
    <submittedName>
        <fullName evidence="1">Uncharacterized protein</fullName>
    </submittedName>
</protein>
<name>A0A8T0GMP6_CERPU</name>
<dbReference type="AlphaFoldDB" id="A0A8T0GMP6"/>
<organism evidence="1 2">
    <name type="scientific">Ceratodon purpureus</name>
    <name type="common">Fire moss</name>
    <name type="synonym">Dicranum purpureum</name>
    <dbReference type="NCBI Taxonomy" id="3225"/>
    <lineage>
        <taxon>Eukaryota</taxon>
        <taxon>Viridiplantae</taxon>
        <taxon>Streptophyta</taxon>
        <taxon>Embryophyta</taxon>
        <taxon>Bryophyta</taxon>
        <taxon>Bryophytina</taxon>
        <taxon>Bryopsida</taxon>
        <taxon>Dicranidae</taxon>
        <taxon>Pseudoditrichales</taxon>
        <taxon>Ditrichaceae</taxon>
        <taxon>Ceratodon</taxon>
    </lineage>
</organism>
<dbReference type="EMBL" id="CM026431">
    <property type="protein sequence ID" value="KAG0560233.1"/>
    <property type="molecule type" value="Genomic_DNA"/>
</dbReference>
<dbReference type="Proteomes" id="UP000822688">
    <property type="component" value="Chromosome 10"/>
</dbReference>
<comment type="caution">
    <text evidence="1">The sequence shown here is derived from an EMBL/GenBank/DDBJ whole genome shotgun (WGS) entry which is preliminary data.</text>
</comment>
<accession>A0A8T0GMP6</accession>
<gene>
    <name evidence="1" type="ORF">KC19_10G164600</name>
</gene>
<reference evidence="1" key="1">
    <citation type="submission" date="2020-06" db="EMBL/GenBank/DDBJ databases">
        <title>WGS assembly of Ceratodon purpureus strain R40.</title>
        <authorList>
            <person name="Carey S.B."/>
            <person name="Jenkins J."/>
            <person name="Shu S."/>
            <person name="Lovell J.T."/>
            <person name="Sreedasyam A."/>
            <person name="Maumus F."/>
            <person name="Tiley G.P."/>
            <person name="Fernandez-Pozo N."/>
            <person name="Barry K."/>
            <person name="Chen C."/>
            <person name="Wang M."/>
            <person name="Lipzen A."/>
            <person name="Daum C."/>
            <person name="Saski C.A."/>
            <person name="Payton A.C."/>
            <person name="Mcbreen J.C."/>
            <person name="Conrad R.E."/>
            <person name="Kollar L.M."/>
            <person name="Olsson S."/>
            <person name="Huttunen S."/>
            <person name="Landis J.B."/>
            <person name="Wickett N.J."/>
            <person name="Johnson M.G."/>
            <person name="Rensing S.A."/>
            <person name="Grimwood J."/>
            <person name="Schmutz J."/>
            <person name="Mcdaniel S.F."/>
        </authorList>
    </citation>
    <scope>NUCLEOTIDE SEQUENCE</scope>
    <source>
        <strain evidence="1">R40</strain>
    </source>
</reference>
<keyword evidence="2" id="KW-1185">Reference proteome</keyword>
<sequence>MDLAYFSLTNEHIKSHEFLLQATVIRSQSLLHVFCIALNILIAESAFTGDLGLNSTLRIGPGDKRTECRVWEETRSNKRRRDDWGPSASSFSSFLFPHTALQLKEHDRLAHDIPDLHSPSSIRHLHMNIL</sequence>
<evidence type="ECO:0000313" key="1">
    <source>
        <dbReference type="EMBL" id="KAG0560233.1"/>
    </source>
</evidence>
<proteinExistence type="predicted"/>